<evidence type="ECO:0000313" key="6">
    <source>
        <dbReference type="EMBL" id="NOE19632.1"/>
    </source>
</evidence>
<name>A0AA91BSG5_9RHOB</name>
<evidence type="ECO:0000313" key="7">
    <source>
        <dbReference type="Proteomes" id="UP000597886"/>
    </source>
</evidence>
<protein>
    <submittedName>
        <fullName evidence="6">NAD-binding protein</fullName>
    </submittedName>
</protein>
<dbReference type="InterPro" id="IPR015815">
    <property type="entry name" value="HIBADH-related"/>
</dbReference>
<dbReference type="GO" id="GO:0050661">
    <property type="term" value="F:NADP binding"/>
    <property type="evidence" value="ECO:0007669"/>
    <property type="project" value="InterPro"/>
</dbReference>
<feature type="domain" description="6-phosphogluconate dehydrogenase NADP-binding" evidence="4">
    <location>
        <begin position="3"/>
        <end position="156"/>
    </location>
</feature>
<dbReference type="Proteomes" id="UP000597886">
    <property type="component" value="Unassembled WGS sequence"/>
</dbReference>
<dbReference type="EMBL" id="WVRA01000006">
    <property type="protein sequence ID" value="NOE19632.1"/>
    <property type="molecule type" value="Genomic_DNA"/>
</dbReference>
<feature type="active site" evidence="3">
    <location>
        <position position="165"/>
    </location>
</feature>
<dbReference type="InterPro" id="IPR029154">
    <property type="entry name" value="HIBADH-like_NADP-bd"/>
</dbReference>
<dbReference type="AlphaFoldDB" id="A0AA91BSG5"/>
<dbReference type="SUPFAM" id="SSF48179">
    <property type="entry name" value="6-phosphogluconate dehydrogenase C-terminal domain-like"/>
    <property type="match status" value="1"/>
</dbReference>
<feature type="domain" description="3-hydroxyisobutyrate dehydrogenase-like NAD-binding" evidence="5">
    <location>
        <begin position="159"/>
        <end position="283"/>
    </location>
</feature>
<keyword evidence="1" id="KW-0560">Oxidoreductase</keyword>
<dbReference type="PANTHER" id="PTHR22981:SF7">
    <property type="entry name" value="3-HYDROXYISOBUTYRATE DEHYDROGENASE, MITOCHONDRIAL"/>
    <property type="match status" value="1"/>
</dbReference>
<keyword evidence="2" id="KW-0520">NAD</keyword>
<dbReference type="SUPFAM" id="SSF51735">
    <property type="entry name" value="NAD(P)-binding Rossmann-fold domains"/>
    <property type="match status" value="1"/>
</dbReference>
<evidence type="ECO:0000259" key="4">
    <source>
        <dbReference type="Pfam" id="PF03446"/>
    </source>
</evidence>
<dbReference type="GO" id="GO:0016616">
    <property type="term" value="F:oxidoreductase activity, acting on the CH-OH group of donors, NAD or NADP as acceptor"/>
    <property type="evidence" value="ECO:0007669"/>
    <property type="project" value="TreeGrafter"/>
</dbReference>
<dbReference type="Gene3D" id="1.10.1040.10">
    <property type="entry name" value="N-(1-d-carboxylethyl)-l-norvaline Dehydrogenase, domain 2"/>
    <property type="match status" value="1"/>
</dbReference>
<dbReference type="InterPro" id="IPR006115">
    <property type="entry name" value="6PGDH_NADP-bd"/>
</dbReference>
<dbReference type="Pfam" id="PF03446">
    <property type="entry name" value="NAD_binding_2"/>
    <property type="match status" value="1"/>
</dbReference>
<dbReference type="Gene3D" id="3.40.50.720">
    <property type="entry name" value="NAD(P)-binding Rossmann-like Domain"/>
    <property type="match status" value="1"/>
</dbReference>
<dbReference type="InterPro" id="IPR036291">
    <property type="entry name" value="NAD(P)-bd_dom_sf"/>
</dbReference>
<gene>
    <name evidence="6" type="ORF">GS634_16030</name>
</gene>
<dbReference type="InterPro" id="IPR013328">
    <property type="entry name" value="6PGD_dom2"/>
</dbReference>
<accession>A0AA91BSG5</accession>
<dbReference type="InterPro" id="IPR008927">
    <property type="entry name" value="6-PGluconate_DH-like_C_sf"/>
</dbReference>
<dbReference type="Pfam" id="PF14833">
    <property type="entry name" value="NAD_binding_11"/>
    <property type="match status" value="1"/>
</dbReference>
<dbReference type="PANTHER" id="PTHR22981">
    <property type="entry name" value="3-HYDROXYISOBUTYRATE DEHYDROGENASE-RELATED"/>
    <property type="match status" value="1"/>
</dbReference>
<evidence type="ECO:0000256" key="1">
    <source>
        <dbReference type="ARBA" id="ARBA00023002"/>
    </source>
</evidence>
<reference evidence="6" key="1">
    <citation type="submission" date="2019-12" db="EMBL/GenBank/DDBJ databases">
        <title>Ruegeria JWLKs population differentiation of coral mucus and skeleton niches.</title>
        <authorList>
            <person name="Luo D."/>
        </authorList>
    </citation>
    <scope>NUCLEOTIDE SEQUENCE</scope>
    <source>
        <strain evidence="6">HKCCD6181</strain>
    </source>
</reference>
<evidence type="ECO:0000256" key="3">
    <source>
        <dbReference type="PIRSR" id="PIRSR000103-1"/>
    </source>
</evidence>
<evidence type="ECO:0000256" key="2">
    <source>
        <dbReference type="ARBA" id="ARBA00023027"/>
    </source>
</evidence>
<dbReference type="PIRSF" id="PIRSF000103">
    <property type="entry name" value="HIBADH"/>
    <property type="match status" value="1"/>
</dbReference>
<organism evidence="6 7">
    <name type="scientific">Ruegeria atlantica</name>
    <dbReference type="NCBI Taxonomy" id="81569"/>
    <lineage>
        <taxon>Bacteria</taxon>
        <taxon>Pseudomonadati</taxon>
        <taxon>Pseudomonadota</taxon>
        <taxon>Alphaproteobacteria</taxon>
        <taxon>Rhodobacterales</taxon>
        <taxon>Roseobacteraceae</taxon>
        <taxon>Ruegeria</taxon>
    </lineage>
</organism>
<comment type="caution">
    <text evidence="6">The sequence shown here is derived from an EMBL/GenBank/DDBJ whole genome shotgun (WGS) entry which is preliminary data.</text>
</comment>
<sequence length="294" mass="30392">MARIAFIGLGTMGRPMAQVLRDAGHDVTGMDISPEMREAFVGAIAPSSDTIAAAEVIITMLPEADHVARVHETLIRAAAKPGALVIDCSTIDVNTAHALALEAMSHGLAMLDAPVSGGPAGAEAGTLSFMVGGDAANVERAQPILLAMGSKITHFGGPGTGQAAKASHNMICGITAMAVMEGFALADALDLDLDKFYALCAGAAAQSWTLENRCPIPGVVPDAPSSNNFDPGFAVRLMAKDLQLAQAAAESSGQPTPFGAEAAKAFTKFAETRGDRDFSAFYTTLRALPEHQKE</sequence>
<evidence type="ECO:0000259" key="5">
    <source>
        <dbReference type="Pfam" id="PF14833"/>
    </source>
</evidence>
<proteinExistence type="predicted"/>
<dbReference type="GO" id="GO:0051287">
    <property type="term" value="F:NAD binding"/>
    <property type="evidence" value="ECO:0007669"/>
    <property type="project" value="InterPro"/>
</dbReference>